<evidence type="ECO:0008006" key="3">
    <source>
        <dbReference type="Google" id="ProtNLM"/>
    </source>
</evidence>
<accession>A0A1M6U950</accession>
<dbReference type="Proteomes" id="UP000183982">
    <property type="component" value="Unassembled WGS sequence"/>
</dbReference>
<gene>
    <name evidence="1" type="ORF">SAMN05444000_1571</name>
</gene>
<evidence type="ECO:0000313" key="1">
    <source>
        <dbReference type="EMBL" id="SHK65680.1"/>
    </source>
</evidence>
<organism evidence="1 2">
    <name type="scientific">Shimia gijangensis</name>
    <dbReference type="NCBI Taxonomy" id="1470563"/>
    <lineage>
        <taxon>Bacteria</taxon>
        <taxon>Pseudomonadati</taxon>
        <taxon>Pseudomonadota</taxon>
        <taxon>Alphaproteobacteria</taxon>
        <taxon>Rhodobacterales</taxon>
        <taxon>Roseobacteraceae</taxon>
    </lineage>
</organism>
<keyword evidence="2" id="KW-1185">Reference proteome</keyword>
<sequence length="638" mass="70229">MAQASAFATGSTCALRHGSGSVVQLPLRPLYRDCTSYGFSDLADATIISTIDTLTQRGGGLPQQGVTTALREQVATMAAMADGTAPPSFFLSSLDPGVGKTTTLIRFVQQLLRSNQHEGVAVLLCFSQLDEIAGLIDNMELNKADFAVFTGKGNEINGLSSTPYGEARILFTTQEMVRKRCRGRSFKDTEVFHYQGEVRAVRVWDEAMLPGEVIRLNTDQLASLRDPLRLSHPAMAELIDQLEGDLKVAGDHSFFTWPDVEDASGTSLWSAKRHLHGDLAGHLERLYDLSGRCVRLSKSGKGSTVTTALDSRDVIPDDLAPAVILDASGRVRATYSQWKKQKKNLVRLPSATKSYQNLSVHVMNKGSGKTAWSNNGEELAQEVAHLIDTKPDEEWLVIHHKTSDPERIPNLIRGLMATDTGRISFLNWGRHQGTNAYRDIKNVILAGLNNYSEIDYEMLARCYSGIRNDQKVPKALVDQMRSGELRHHILQALCRSSVRQGNGSDCDPCNAYIIAPSRFGALDFLPEVFPGCTVRTWKTRKLKLKPTGWVADAVAQVTSFFASNPDEVYLYKDLRADLGITNASNFNKRVRHHESYKAVLDELEVEEIATGKGPHRNALAKKPQSFGPVEGAGYIAGV</sequence>
<reference evidence="2" key="1">
    <citation type="submission" date="2016-11" db="EMBL/GenBank/DDBJ databases">
        <authorList>
            <person name="Varghese N."/>
            <person name="Submissions S."/>
        </authorList>
    </citation>
    <scope>NUCLEOTIDE SEQUENCE [LARGE SCALE GENOMIC DNA]</scope>
    <source>
        <strain evidence="2">DSM 100564</strain>
    </source>
</reference>
<protein>
    <recommendedName>
        <fullName evidence="3">Helicase/UvrB N-terminal domain-containing protein</fullName>
    </recommendedName>
</protein>
<name>A0A1M6U950_9RHOB</name>
<proteinExistence type="predicted"/>
<evidence type="ECO:0000313" key="2">
    <source>
        <dbReference type="Proteomes" id="UP000183982"/>
    </source>
</evidence>
<dbReference type="AlphaFoldDB" id="A0A1M6U950"/>
<dbReference type="EMBL" id="FQZQ01000057">
    <property type="protein sequence ID" value="SHK65680.1"/>
    <property type="molecule type" value="Genomic_DNA"/>
</dbReference>